<dbReference type="InterPro" id="IPR036065">
    <property type="entry name" value="BolA-like_sf"/>
</dbReference>
<dbReference type="STRING" id="857265.WG78_14815"/>
<accession>A0A0N0GMY0</accession>
<evidence type="ECO:0000313" key="3">
    <source>
        <dbReference type="Proteomes" id="UP000037939"/>
    </source>
</evidence>
<dbReference type="InterPro" id="IPR002634">
    <property type="entry name" value="BolA"/>
</dbReference>
<dbReference type="Pfam" id="PF01722">
    <property type="entry name" value="BolA"/>
    <property type="match status" value="1"/>
</dbReference>
<comment type="caution">
    <text evidence="2">The sequence shown here is derived from an EMBL/GenBank/DDBJ whole genome shotgun (WGS) entry which is preliminary data.</text>
</comment>
<dbReference type="GO" id="GO:0016226">
    <property type="term" value="P:iron-sulfur cluster assembly"/>
    <property type="evidence" value="ECO:0007669"/>
    <property type="project" value="TreeGrafter"/>
</dbReference>
<dbReference type="OrthoDB" id="5296536at2"/>
<sequence>MIGTLENEIRARLAPLEAESLELHDDSAAHAGHAGSGGGGHFDVIIVAAAFAGLSKLARHRKVYELLADLIPTRIHALSIKALAPEEF</sequence>
<keyword evidence="3" id="KW-1185">Reference proteome</keyword>
<evidence type="ECO:0000313" key="2">
    <source>
        <dbReference type="EMBL" id="KPC51948.1"/>
    </source>
</evidence>
<dbReference type="EMBL" id="LAQT01000011">
    <property type="protein sequence ID" value="KPC51948.1"/>
    <property type="molecule type" value="Genomic_DNA"/>
</dbReference>
<evidence type="ECO:0000256" key="1">
    <source>
        <dbReference type="RuleBase" id="RU003860"/>
    </source>
</evidence>
<gene>
    <name evidence="2" type="ORF">WG78_14815</name>
</gene>
<dbReference type="Gene3D" id="3.30.300.90">
    <property type="entry name" value="BolA-like"/>
    <property type="match status" value="1"/>
</dbReference>
<protein>
    <submittedName>
        <fullName evidence="2">Transcriptional regulator BolA</fullName>
    </submittedName>
</protein>
<organism evidence="2 3">
    <name type="scientific">Amantichitinum ursilacus</name>
    <dbReference type="NCBI Taxonomy" id="857265"/>
    <lineage>
        <taxon>Bacteria</taxon>
        <taxon>Pseudomonadati</taxon>
        <taxon>Pseudomonadota</taxon>
        <taxon>Betaproteobacteria</taxon>
        <taxon>Neisseriales</taxon>
        <taxon>Chitinibacteraceae</taxon>
        <taxon>Amantichitinum</taxon>
    </lineage>
</organism>
<dbReference type="PANTHER" id="PTHR46230:SF7">
    <property type="entry name" value="BOLA-LIKE PROTEIN 1"/>
    <property type="match status" value="1"/>
</dbReference>
<proteinExistence type="inferred from homology"/>
<dbReference type="RefSeq" id="WP_053938601.1">
    <property type="nucleotide sequence ID" value="NZ_LAQT01000011.1"/>
</dbReference>
<dbReference type="Proteomes" id="UP000037939">
    <property type="component" value="Unassembled WGS sequence"/>
</dbReference>
<dbReference type="PIRSF" id="PIRSF003113">
    <property type="entry name" value="BolA"/>
    <property type="match status" value="1"/>
</dbReference>
<name>A0A0N0GMY0_9NEIS</name>
<reference evidence="2 3" key="1">
    <citation type="submission" date="2015-07" db="EMBL/GenBank/DDBJ databases">
        <title>Draft genome sequence of the Amantichitinum ursilacus IGB-41, a new chitin-degrading bacterium.</title>
        <authorList>
            <person name="Kirstahler P."/>
            <person name="Guenther M."/>
            <person name="Grumaz C."/>
            <person name="Rupp S."/>
            <person name="Zibek S."/>
            <person name="Sohn K."/>
        </authorList>
    </citation>
    <scope>NUCLEOTIDE SEQUENCE [LARGE SCALE GENOMIC DNA]</scope>
    <source>
        <strain evidence="2 3">IGB-41</strain>
    </source>
</reference>
<dbReference type="SUPFAM" id="SSF82657">
    <property type="entry name" value="BolA-like"/>
    <property type="match status" value="1"/>
</dbReference>
<dbReference type="AlphaFoldDB" id="A0A0N0GMY0"/>
<comment type="similarity">
    <text evidence="1">Belongs to the BolA/IbaG family.</text>
</comment>
<dbReference type="PANTHER" id="PTHR46230">
    <property type="match status" value="1"/>
</dbReference>